<evidence type="ECO:0000259" key="2">
    <source>
        <dbReference type="SMART" id="SM00860"/>
    </source>
</evidence>
<gene>
    <name evidence="3" type="ORF">M1O15_03060</name>
</gene>
<proteinExistence type="predicted"/>
<comment type="caution">
    <text evidence="3">The sequence shown here is derived from an EMBL/GenBank/DDBJ whole genome shotgun (WGS) entry which is preliminary data.</text>
</comment>
<name>A0ABT0I523_9ACTN</name>
<dbReference type="RefSeq" id="WP_248631588.1">
    <property type="nucleotide sequence ID" value="NZ_JALPTH010000002.1"/>
</dbReference>
<evidence type="ECO:0000313" key="4">
    <source>
        <dbReference type="Proteomes" id="UP001522868"/>
    </source>
</evidence>
<sequence length="328" mass="35453">MRREQVQDSWDRIDEWLRENAPRTFATLGPPAGEEETAAAEEELGVTFPPDLVASLLRHDGAPECAEAFRFSTHDRLLSVSEIVGDTRSPRGTDEDLDEEEAEDYWIDAYPKSGSYGVTADGLTIDCRRGQGSHGAIGRFFDESGTDFGRADSLGAYLAEPADQLESGRDGGAVTFDGRLVREWSRPLGPDWGSADDPLPRPDGQLPELDLSCSPIDVLPVGLLHELEELGALLALLPRAQVAEAARRQLRRVTAETGLDKYPEVGSVLDALDRGEAPPSPEQADPPALRLRSVIAQADTHRDPPADGPRRGWCTGAGARPTGPCARA</sequence>
<keyword evidence="4" id="KW-1185">Reference proteome</keyword>
<dbReference type="PANTHER" id="PTHR47432">
    <property type="entry name" value="CELL WALL ASSEMBLY REGULATOR SMI1"/>
    <property type="match status" value="1"/>
</dbReference>
<feature type="compositionally biased region" description="Basic and acidic residues" evidence="1">
    <location>
        <begin position="299"/>
        <end position="310"/>
    </location>
</feature>
<evidence type="ECO:0000256" key="1">
    <source>
        <dbReference type="SAM" id="MobiDB-lite"/>
    </source>
</evidence>
<reference evidence="3 4" key="1">
    <citation type="submission" date="2022-04" db="EMBL/GenBank/DDBJ databases">
        <title>Streptomyces sp. nov. LCR6-01 isolated from Lichen of Dirinaria sp.</title>
        <authorList>
            <person name="Kanchanasin P."/>
            <person name="Tanasupawat S."/>
            <person name="Phongsopitanun W."/>
        </authorList>
    </citation>
    <scope>NUCLEOTIDE SEQUENCE [LARGE SCALE GENOMIC DNA]</scope>
    <source>
        <strain evidence="3 4">LCR6-01</strain>
    </source>
</reference>
<dbReference type="Pfam" id="PF09346">
    <property type="entry name" value="SMI1_KNR4"/>
    <property type="match status" value="1"/>
</dbReference>
<accession>A0ABT0I523</accession>
<organism evidence="3 4">
    <name type="scientific">Streptomyces lichenis</name>
    <dbReference type="NCBI Taxonomy" id="2306967"/>
    <lineage>
        <taxon>Bacteria</taxon>
        <taxon>Bacillati</taxon>
        <taxon>Actinomycetota</taxon>
        <taxon>Actinomycetes</taxon>
        <taxon>Kitasatosporales</taxon>
        <taxon>Streptomycetaceae</taxon>
        <taxon>Streptomyces</taxon>
    </lineage>
</organism>
<feature type="domain" description="Knr4/Smi1-like" evidence="2">
    <location>
        <begin position="31"/>
        <end position="160"/>
    </location>
</feature>
<dbReference type="EMBL" id="JALPTH010000002">
    <property type="protein sequence ID" value="MCK8676410.1"/>
    <property type="molecule type" value="Genomic_DNA"/>
</dbReference>
<protein>
    <submittedName>
        <fullName evidence="3">SMI1/KNR4 family protein</fullName>
    </submittedName>
</protein>
<dbReference type="Gene3D" id="3.40.1580.10">
    <property type="entry name" value="SMI1/KNR4-like"/>
    <property type="match status" value="1"/>
</dbReference>
<dbReference type="SMART" id="SM00860">
    <property type="entry name" value="SMI1_KNR4"/>
    <property type="match status" value="1"/>
</dbReference>
<dbReference type="SUPFAM" id="SSF160631">
    <property type="entry name" value="SMI1/KNR4-like"/>
    <property type="match status" value="1"/>
</dbReference>
<feature type="region of interest" description="Disordered" evidence="1">
    <location>
        <begin position="296"/>
        <end position="328"/>
    </location>
</feature>
<dbReference type="Proteomes" id="UP001522868">
    <property type="component" value="Unassembled WGS sequence"/>
</dbReference>
<dbReference type="PANTHER" id="PTHR47432:SF1">
    <property type="entry name" value="CELL WALL ASSEMBLY REGULATOR SMI1"/>
    <property type="match status" value="1"/>
</dbReference>
<evidence type="ECO:0000313" key="3">
    <source>
        <dbReference type="EMBL" id="MCK8676410.1"/>
    </source>
</evidence>
<dbReference type="InterPro" id="IPR051873">
    <property type="entry name" value="KNR4/SMI1_regulator"/>
</dbReference>
<dbReference type="InterPro" id="IPR037883">
    <property type="entry name" value="Knr4/Smi1-like_sf"/>
</dbReference>
<dbReference type="InterPro" id="IPR018958">
    <property type="entry name" value="Knr4/Smi1-like_dom"/>
</dbReference>